<gene>
    <name evidence="10" type="primary">thiE</name>
    <name evidence="14" type="ORF">HDA33_001061</name>
</gene>
<feature type="binding site" evidence="10">
    <location>
        <position position="103"/>
    </location>
    <ligand>
        <name>4-amino-2-methyl-5-(diphosphooxymethyl)pyrimidine</name>
        <dbReference type="ChEBI" id="CHEBI:57841"/>
    </ligand>
</feature>
<keyword evidence="6 10" id="KW-0784">Thiamine biosynthesis</keyword>
<dbReference type="SUPFAM" id="SSF51391">
    <property type="entry name" value="Thiamin phosphate synthase"/>
    <property type="match status" value="1"/>
</dbReference>
<comment type="catalytic activity">
    <reaction evidence="7 10 11">
        <text>4-methyl-5-(2-phosphooxyethyl)-thiazole + 4-amino-2-methyl-5-(diphosphooxymethyl)pyrimidine + H(+) = thiamine phosphate + diphosphate</text>
        <dbReference type="Rhea" id="RHEA:22328"/>
        <dbReference type="ChEBI" id="CHEBI:15378"/>
        <dbReference type="ChEBI" id="CHEBI:33019"/>
        <dbReference type="ChEBI" id="CHEBI:37575"/>
        <dbReference type="ChEBI" id="CHEBI:57841"/>
        <dbReference type="ChEBI" id="CHEBI:58296"/>
        <dbReference type="EC" id="2.5.1.3"/>
    </reaction>
</comment>
<evidence type="ECO:0000256" key="7">
    <source>
        <dbReference type="ARBA" id="ARBA00047334"/>
    </source>
</evidence>
<evidence type="ECO:0000256" key="3">
    <source>
        <dbReference type="ARBA" id="ARBA00022679"/>
    </source>
</evidence>
<name>A0A7W9JIG9_9MICC</name>
<organism evidence="14 15">
    <name type="scientific">Micrococcus endophyticus</name>
    <dbReference type="NCBI Taxonomy" id="455343"/>
    <lineage>
        <taxon>Bacteria</taxon>
        <taxon>Bacillati</taxon>
        <taxon>Actinomycetota</taxon>
        <taxon>Actinomycetes</taxon>
        <taxon>Micrococcales</taxon>
        <taxon>Micrococcaceae</taxon>
        <taxon>Micrococcus</taxon>
    </lineage>
</organism>
<dbReference type="Gene3D" id="3.20.20.70">
    <property type="entry name" value="Aldolase class I"/>
    <property type="match status" value="1"/>
</dbReference>
<dbReference type="EC" id="2.5.1.3" evidence="10"/>
<evidence type="ECO:0000256" key="4">
    <source>
        <dbReference type="ARBA" id="ARBA00022723"/>
    </source>
</evidence>
<comment type="similarity">
    <text evidence="10 11">Belongs to the thiamine-phosphate synthase family.</text>
</comment>
<evidence type="ECO:0000259" key="13">
    <source>
        <dbReference type="Pfam" id="PF02581"/>
    </source>
</evidence>
<dbReference type="EMBL" id="JACHMW010000001">
    <property type="protein sequence ID" value="MBB5848497.1"/>
    <property type="molecule type" value="Genomic_DNA"/>
</dbReference>
<feature type="binding site" evidence="10">
    <location>
        <position position="104"/>
    </location>
    <ligand>
        <name>Mg(2+)</name>
        <dbReference type="ChEBI" id="CHEBI:18420"/>
    </ligand>
</feature>
<proteinExistence type="inferred from homology"/>
<evidence type="ECO:0000256" key="10">
    <source>
        <dbReference type="HAMAP-Rule" id="MF_00097"/>
    </source>
</evidence>
<dbReference type="InterPro" id="IPR036206">
    <property type="entry name" value="ThiamineP_synth_sf"/>
</dbReference>
<dbReference type="CDD" id="cd00564">
    <property type="entry name" value="TMP_TenI"/>
    <property type="match status" value="1"/>
</dbReference>
<feature type="binding site" evidence="10">
    <location>
        <begin position="169"/>
        <end position="171"/>
    </location>
    <ligand>
        <name>2-[(2R,5Z)-2-carboxy-4-methylthiazol-5(2H)-ylidene]ethyl phosphate</name>
        <dbReference type="ChEBI" id="CHEBI:62899"/>
    </ligand>
</feature>
<evidence type="ECO:0000256" key="9">
    <source>
        <dbReference type="ARBA" id="ARBA00047883"/>
    </source>
</evidence>
<comment type="caution">
    <text evidence="10">Lacks conserved residue(s) required for the propagation of feature annotation.</text>
</comment>
<keyword evidence="3 10" id="KW-0808">Transferase</keyword>
<comment type="catalytic activity">
    <reaction evidence="8 10 11">
        <text>2-(2-carboxy-4-methylthiazol-5-yl)ethyl phosphate + 4-amino-2-methyl-5-(diphosphooxymethyl)pyrimidine + 2 H(+) = thiamine phosphate + CO2 + diphosphate</text>
        <dbReference type="Rhea" id="RHEA:47848"/>
        <dbReference type="ChEBI" id="CHEBI:15378"/>
        <dbReference type="ChEBI" id="CHEBI:16526"/>
        <dbReference type="ChEBI" id="CHEBI:33019"/>
        <dbReference type="ChEBI" id="CHEBI:37575"/>
        <dbReference type="ChEBI" id="CHEBI:57841"/>
        <dbReference type="ChEBI" id="CHEBI:62890"/>
        <dbReference type="EC" id="2.5.1.3"/>
    </reaction>
</comment>
<comment type="cofactor">
    <cofactor evidence="10">
        <name>Mg(2+)</name>
        <dbReference type="ChEBI" id="CHEBI:18420"/>
    </cofactor>
    <text evidence="10">Binds 1 Mg(2+) ion per subunit.</text>
</comment>
<dbReference type="Pfam" id="PF02581">
    <property type="entry name" value="TMP-TENI"/>
    <property type="match status" value="1"/>
</dbReference>
<dbReference type="GO" id="GO:0000287">
    <property type="term" value="F:magnesium ion binding"/>
    <property type="evidence" value="ECO:0007669"/>
    <property type="project" value="UniProtKB-UniRule"/>
</dbReference>
<dbReference type="GO" id="GO:0004789">
    <property type="term" value="F:thiamine-phosphate diphosphorylase activity"/>
    <property type="evidence" value="ECO:0007669"/>
    <property type="project" value="UniProtKB-UniRule"/>
</dbReference>
<reference evidence="14 15" key="1">
    <citation type="submission" date="2020-08" db="EMBL/GenBank/DDBJ databases">
        <title>Sequencing the genomes of 1000 actinobacteria strains.</title>
        <authorList>
            <person name="Klenk H.-P."/>
        </authorList>
    </citation>
    <scope>NUCLEOTIDE SEQUENCE [LARGE SCALE GENOMIC DNA]</scope>
    <source>
        <strain evidence="14 15">DSM 17945</strain>
    </source>
</reference>
<dbReference type="UniPathway" id="UPA00060">
    <property type="reaction ID" value="UER00141"/>
</dbReference>
<dbReference type="RefSeq" id="WP_184171647.1">
    <property type="nucleotide sequence ID" value="NZ_BAABAG010000001.1"/>
</dbReference>
<protein>
    <recommendedName>
        <fullName evidence="10">Thiamine-phosphate synthase</fullName>
        <shortName evidence="10">TP synthase</shortName>
        <shortName evidence="10">TPS</shortName>
        <ecNumber evidence="10">2.5.1.3</ecNumber>
    </recommendedName>
    <alternativeName>
        <fullName evidence="10">Thiamine-phosphate pyrophosphorylase</fullName>
        <shortName evidence="10">TMP pyrophosphorylase</shortName>
        <shortName evidence="10">TMP-PPase</shortName>
    </alternativeName>
</protein>
<feature type="binding site" evidence="10">
    <location>
        <position position="205"/>
    </location>
    <ligand>
        <name>2-[(2R,5Z)-2-carboxy-4-methylthiazol-5(2H)-ylidene]ethyl phosphate</name>
        <dbReference type="ChEBI" id="CHEBI:62899"/>
    </ligand>
</feature>
<comment type="pathway">
    <text evidence="2 10 12">Cofactor biosynthesis; thiamine diphosphate biosynthesis; thiamine phosphate from 4-amino-2-methyl-5-diphosphomethylpyrimidine and 4-methyl-5-(2-phosphoethyl)-thiazole: step 1/1.</text>
</comment>
<dbReference type="InterPro" id="IPR022998">
    <property type="entry name" value="ThiamineP_synth_TenI"/>
</dbReference>
<feature type="binding site" evidence="10">
    <location>
        <position position="123"/>
    </location>
    <ligand>
        <name>Mg(2+)</name>
        <dbReference type="ChEBI" id="CHEBI:18420"/>
    </ligand>
</feature>
<dbReference type="NCBIfam" id="TIGR00693">
    <property type="entry name" value="thiE"/>
    <property type="match status" value="1"/>
</dbReference>
<feature type="binding site" evidence="10">
    <location>
        <position position="172"/>
    </location>
    <ligand>
        <name>4-amino-2-methyl-5-(diphosphooxymethyl)pyrimidine</name>
        <dbReference type="ChEBI" id="CHEBI:57841"/>
    </ligand>
</feature>
<dbReference type="Proteomes" id="UP000567246">
    <property type="component" value="Unassembled WGS sequence"/>
</dbReference>
<feature type="binding site" evidence="10">
    <location>
        <begin position="71"/>
        <end position="75"/>
    </location>
    <ligand>
        <name>4-amino-2-methyl-5-(diphosphooxymethyl)pyrimidine</name>
        <dbReference type="ChEBI" id="CHEBI:57841"/>
    </ligand>
</feature>
<dbReference type="HAMAP" id="MF_00097">
    <property type="entry name" value="TMP_synthase"/>
    <property type="match status" value="1"/>
</dbReference>
<dbReference type="AlphaFoldDB" id="A0A7W9JIG9"/>
<accession>A0A7W9JIG9</accession>
<feature type="binding site" evidence="10">
    <location>
        <position position="142"/>
    </location>
    <ligand>
        <name>4-amino-2-methyl-5-(diphosphooxymethyl)pyrimidine</name>
        <dbReference type="ChEBI" id="CHEBI:57841"/>
    </ligand>
</feature>
<evidence type="ECO:0000256" key="6">
    <source>
        <dbReference type="ARBA" id="ARBA00022977"/>
    </source>
</evidence>
<dbReference type="GO" id="GO:0005737">
    <property type="term" value="C:cytoplasm"/>
    <property type="evidence" value="ECO:0007669"/>
    <property type="project" value="TreeGrafter"/>
</dbReference>
<keyword evidence="4 10" id="KW-0479">Metal-binding</keyword>
<evidence type="ECO:0000313" key="15">
    <source>
        <dbReference type="Proteomes" id="UP000567246"/>
    </source>
</evidence>
<dbReference type="InterPro" id="IPR013785">
    <property type="entry name" value="Aldolase_TIM"/>
</dbReference>
<dbReference type="InterPro" id="IPR034291">
    <property type="entry name" value="TMP_synthase"/>
</dbReference>
<evidence type="ECO:0000256" key="5">
    <source>
        <dbReference type="ARBA" id="ARBA00022842"/>
    </source>
</evidence>
<evidence type="ECO:0000256" key="8">
    <source>
        <dbReference type="ARBA" id="ARBA00047851"/>
    </source>
</evidence>
<evidence type="ECO:0000256" key="12">
    <source>
        <dbReference type="RuleBase" id="RU004253"/>
    </source>
</evidence>
<comment type="catalytic activity">
    <reaction evidence="9 10 11">
        <text>2-[(2R,5Z)-2-carboxy-4-methylthiazol-5(2H)-ylidene]ethyl phosphate + 4-amino-2-methyl-5-(diphosphooxymethyl)pyrimidine + 2 H(+) = thiamine phosphate + CO2 + diphosphate</text>
        <dbReference type="Rhea" id="RHEA:47844"/>
        <dbReference type="ChEBI" id="CHEBI:15378"/>
        <dbReference type="ChEBI" id="CHEBI:16526"/>
        <dbReference type="ChEBI" id="CHEBI:33019"/>
        <dbReference type="ChEBI" id="CHEBI:37575"/>
        <dbReference type="ChEBI" id="CHEBI:57841"/>
        <dbReference type="ChEBI" id="CHEBI:62899"/>
        <dbReference type="EC" id="2.5.1.3"/>
    </reaction>
</comment>
<evidence type="ECO:0000256" key="2">
    <source>
        <dbReference type="ARBA" id="ARBA00005165"/>
    </source>
</evidence>
<sequence>MHSPDPLLMAAAGRDDGGTGPGAGRRARLAASRLYVCTDLQRFLRPDGTLDAAAFGGFCAAAFRGGVDLIQVRDKAVDVAVELAAFAVLVPLAREHGALSAANDRADVAALTGVDVFHTGQTDLTTAQCRALLGPNVVLGRSCHTEAQVRAARAEDGLDYFCTGPVWATPTKPGRAAVGLELPSLAARLDAEDPAGARPWFAIGGVHAERLTEVRAAGADRIVVVRAVTQAEDPEAAARTLRAGLPG</sequence>
<dbReference type="PANTHER" id="PTHR20857">
    <property type="entry name" value="THIAMINE-PHOSPHATE PYROPHOSPHORYLASE"/>
    <property type="match status" value="1"/>
</dbReference>
<comment type="function">
    <text evidence="1 10">Condenses 4-methyl-5-(beta-hydroxyethyl)thiazole monophosphate (THZ-P) and 2-methyl-4-amino-5-hydroxymethyl pyrimidine pyrophosphate (HMP-PP) to form thiamine monophosphate (TMP).</text>
</comment>
<keyword evidence="5 10" id="KW-0460">Magnesium</keyword>
<comment type="caution">
    <text evidence="14">The sequence shown here is derived from an EMBL/GenBank/DDBJ whole genome shotgun (WGS) entry which is preliminary data.</text>
</comment>
<dbReference type="GO" id="GO:0009228">
    <property type="term" value="P:thiamine biosynthetic process"/>
    <property type="evidence" value="ECO:0007669"/>
    <property type="project" value="UniProtKB-KW"/>
</dbReference>
<evidence type="ECO:0000256" key="11">
    <source>
        <dbReference type="RuleBase" id="RU003826"/>
    </source>
</evidence>
<feature type="domain" description="Thiamine phosphate synthase/TenI" evidence="13">
    <location>
        <begin position="59"/>
        <end position="228"/>
    </location>
</feature>
<dbReference type="GO" id="GO:0009229">
    <property type="term" value="P:thiamine diphosphate biosynthetic process"/>
    <property type="evidence" value="ECO:0007669"/>
    <property type="project" value="UniProtKB-UniRule"/>
</dbReference>
<dbReference type="PANTHER" id="PTHR20857:SF15">
    <property type="entry name" value="THIAMINE-PHOSPHATE SYNTHASE"/>
    <property type="match status" value="1"/>
</dbReference>
<evidence type="ECO:0000256" key="1">
    <source>
        <dbReference type="ARBA" id="ARBA00003814"/>
    </source>
</evidence>
<evidence type="ECO:0000313" key="14">
    <source>
        <dbReference type="EMBL" id="MBB5848497.1"/>
    </source>
</evidence>
<keyword evidence="15" id="KW-1185">Reference proteome</keyword>